<dbReference type="Pfam" id="PF12937">
    <property type="entry name" value="F-box-like"/>
    <property type="match status" value="1"/>
</dbReference>
<dbReference type="SUPFAM" id="SSF52047">
    <property type="entry name" value="RNI-like"/>
    <property type="match status" value="1"/>
</dbReference>
<dbReference type="Proteomes" id="UP000054321">
    <property type="component" value="Unassembled WGS sequence"/>
</dbReference>
<gene>
    <name evidence="2" type="ORF">OIDMADRAFT_149262</name>
</gene>
<dbReference type="OrthoDB" id="5380309at2759"/>
<protein>
    <recommendedName>
        <fullName evidence="1">F-box domain-containing protein</fullName>
    </recommendedName>
</protein>
<proteinExistence type="predicted"/>
<dbReference type="HOGENOM" id="CLU_611243_0_0_1"/>
<name>A0A0C3GT03_OIDMZ</name>
<dbReference type="PROSITE" id="PS50181">
    <property type="entry name" value="FBOX"/>
    <property type="match status" value="1"/>
</dbReference>
<dbReference type="EMBL" id="KN832889">
    <property type="protein sequence ID" value="KIM94524.1"/>
    <property type="molecule type" value="Genomic_DNA"/>
</dbReference>
<dbReference type="SUPFAM" id="SSF81383">
    <property type="entry name" value="F-box domain"/>
    <property type="match status" value="1"/>
</dbReference>
<dbReference type="SMART" id="SM00256">
    <property type="entry name" value="FBOX"/>
    <property type="match status" value="1"/>
</dbReference>
<sequence length="448" mass="51673">MPDCLRLKITSPDLEDERVCYFFRLYIMMEDLHPGTDLSLTDLPIEILSIIFEYLTPASNLANTMLVCCLFRDMIEPLLYRAISLQLRLPSNTGNGLDADGSLLRTLSSRPQLGRHVVVLSLKELYDKESVDFNRQPKLLSLLPNLRELSLSPPSPCLNLTGHLFLKYLRLDLDEDRIYLDPEQPVELIAQNFWTPTLTTLQIEWLTLEGHWSHHFPSKTYRTSSILDLRIHMYFHNHQSVNILPDILSSIKSLKKFTLDSEVQGFTPHAIRDGLSLDELCSALFPHADTLEDMVIAASDDSFLCRTFPRCVLMDFSALRRLGIPENFLEYRSGSTAELLLPPKLEELQLQHQVRFNQSEDWSPHYERLSVIAAMKRKSLLALKLVVWWTQMSEVLWGFSLIQRFAPQFEPLVCTFQEVGVLFYSVDQQYFKYTPFGTNLEDPTIALL</sequence>
<dbReference type="InterPro" id="IPR001810">
    <property type="entry name" value="F-box_dom"/>
</dbReference>
<evidence type="ECO:0000313" key="2">
    <source>
        <dbReference type="EMBL" id="KIM94524.1"/>
    </source>
</evidence>
<reference evidence="2 3" key="1">
    <citation type="submission" date="2014-04" db="EMBL/GenBank/DDBJ databases">
        <authorList>
            <consortium name="DOE Joint Genome Institute"/>
            <person name="Kuo A."/>
            <person name="Martino E."/>
            <person name="Perotto S."/>
            <person name="Kohler A."/>
            <person name="Nagy L.G."/>
            <person name="Floudas D."/>
            <person name="Copeland A."/>
            <person name="Barry K.W."/>
            <person name="Cichocki N."/>
            <person name="Veneault-Fourrey C."/>
            <person name="LaButti K."/>
            <person name="Lindquist E.A."/>
            <person name="Lipzen A."/>
            <person name="Lundell T."/>
            <person name="Morin E."/>
            <person name="Murat C."/>
            <person name="Sun H."/>
            <person name="Tunlid A."/>
            <person name="Henrissat B."/>
            <person name="Grigoriev I.V."/>
            <person name="Hibbett D.S."/>
            <person name="Martin F."/>
            <person name="Nordberg H.P."/>
            <person name="Cantor M.N."/>
            <person name="Hua S.X."/>
        </authorList>
    </citation>
    <scope>NUCLEOTIDE SEQUENCE [LARGE SCALE GENOMIC DNA]</scope>
    <source>
        <strain evidence="2 3">Zn</strain>
    </source>
</reference>
<accession>A0A0C3GT03</accession>
<evidence type="ECO:0000313" key="3">
    <source>
        <dbReference type="Proteomes" id="UP000054321"/>
    </source>
</evidence>
<keyword evidence="3" id="KW-1185">Reference proteome</keyword>
<dbReference type="InParanoid" id="A0A0C3GT03"/>
<organism evidence="2 3">
    <name type="scientific">Oidiodendron maius (strain Zn)</name>
    <dbReference type="NCBI Taxonomy" id="913774"/>
    <lineage>
        <taxon>Eukaryota</taxon>
        <taxon>Fungi</taxon>
        <taxon>Dikarya</taxon>
        <taxon>Ascomycota</taxon>
        <taxon>Pezizomycotina</taxon>
        <taxon>Leotiomycetes</taxon>
        <taxon>Leotiomycetes incertae sedis</taxon>
        <taxon>Myxotrichaceae</taxon>
        <taxon>Oidiodendron</taxon>
    </lineage>
</organism>
<feature type="domain" description="F-box" evidence="1">
    <location>
        <begin position="37"/>
        <end position="83"/>
    </location>
</feature>
<dbReference type="AlphaFoldDB" id="A0A0C3GT03"/>
<dbReference type="Gene3D" id="1.20.1280.50">
    <property type="match status" value="1"/>
</dbReference>
<reference evidence="3" key="2">
    <citation type="submission" date="2015-01" db="EMBL/GenBank/DDBJ databases">
        <title>Evolutionary Origins and Diversification of the Mycorrhizal Mutualists.</title>
        <authorList>
            <consortium name="DOE Joint Genome Institute"/>
            <consortium name="Mycorrhizal Genomics Consortium"/>
            <person name="Kohler A."/>
            <person name="Kuo A."/>
            <person name="Nagy L.G."/>
            <person name="Floudas D."/>
            <person name="Copeland A."/>
            <person name="Barry K.W."/>
            <person name="Cichocki N."/>
            <person name="Veneault-Fourrey C."/>
            <person name="LaButti K."/>
            <person name="Lindquist E.A."/>
            <person name="Lipzen A."/>
            <person name="Lundell T."/>
            <person name="Morin E."/>
            <person name="Murat C."/>
            <person name="Riley R."/>
            <person name="Ohm R."/>
            <person name="Sun H."/>
            <person name="Tunlid A."/>
            <person name="Henrissat B."/>
            <person name="Grigoriev I.V."/>
            <person name="Hibbett D.S."/>
            <person name="Martin F."/>
        </authorList>
    </citation>
    <scope>NUCLEOTIDE SEQUENCE [LARGE SCALE GENOMIC DNA]</scope>
    <source>
        <strain evidence="3">Zn</strain>
    </source>
</reference>
<dbReference type="InterPro" id="IPR036047">
    <property type="entry name" value="F-box-like_dom_sf"/>
</dbReference>
<evidence type="ECO:0000259" key="1">
    <source>
        <dbReference type="PROSITE" id="PS50181"/>
    </source>
</evidence>